<name>A0A956NCW2_UNCEI</name>
<feature type="domain" description="Aerotolerance regulator N-terminal" evidence="3">
    <location>
        <begin position="1"/>
        <end position="77"/>
    </location>
</feature>
<dbReference type="Gene3D" id="3.40.50.410">
    <property type="entry name" value="von Willebrand factor, type A domain"/>
    <property type="match status" value="1"/>
</dbReference>
<gene>
    <name evidence="4" type="ORF">KDA27_07185</name>
</gene>
<dbReference type="Proteomes" id="UP000739538">
    <property type="component" value="Unassembled WGS sequence"/>
</dbReference>
<dbReference type="InterPro" id="IPR011933">
    <property type="entry name" value="Double_TM_dom"/>
</dbReference>
<feature type="compositionally biased region" description="Gly residues" evidence="1">
    <location>
        <begin position="262"/>
        <end position="290"/>
    </location>
</feature>
<proteinExistence type="predicted"/>
<evidence type="ECO:0000256" key="1">
    <source>
        <dbReference type="SAM" id="MobiDB-lite"/>
    </source>
</evidence>
<keyword evidence="2" id="KW-0472">Membrane</keyword>
<dbReference type="InterPro" id="IPR024163">
    <property type="entry name" value="Aerotolerance_reg_N"/>
</dbReference>
<dbReference type="InterPro" id="IPR029062">
    <property type="entry name" value="Class_I_gatase-like"/>
</dbReference>
<keyword evidence="2" id="KW-1133">Transmembrane helix</keyword>
<organism evidence="4 5">
    <name type="scientific">Eiseniibacteriota bacterium</name>
    <dbReference type="NCBI Taxonomy" id="2212470"/>
    <lineage>
        <taxon>Bacteria</taxon>
        <taxon>Candidatus Eiseniibacteriota</taxon>
    </lineage>
</organism>
<keyword evidence="2" id="KW-0812">Transmembrane</keyword>
<feature type="transmembrane region" description="Helical" evidence="2">
    <location>
        <begin position="57"/>
        <end position="75"/>
    </location>
</feature>
<evidence type="ECO:0000313" key="5">
    <source>
        <dbReference type="Proteomes" id="UP000739538"/>
    </source>
</evidence>
<dbReference type="InterPro" id="IPR036465">
    <property type="entry name" value="vWFA_dom_sf"/>
</dbReference>
<dbReference type="SUPFAM" id="SSF53300">
    <property type="entry name" value="vWA-like"/>
    <property type="match status" value="1"/>
</dbReference>
<feature type="transmembrane region" description="Helical" evidence="2">
    <location>
        <begin position="6"/>
        <end position="25"/>
    </location>
</feature>
<reference evidence="4" key="2">
    <citation type="journal article" date="2021" name="Microbiome">
        <title>Successional dynamics and alternative stable states in a saline activated sludge microbial community over 9 years.</title>
        <authorList>
            <person name="Wang Y."/>
            <person name="Ye J."/>
            <person name="Ju F."/>
            <person name="Liu L."/>
            <person name="Boyd J.A."/>
            <person name="Deng Y."/>
            <person name="Parks D.H."/>
            <person name="Jiang X."/>
            <person name="Yin X."/>
            <person name="Woodcroft B.J."/>
            <person name="Tyson G.W."/>
            <person name="Hugenholtz P."/>
            <person name="Polz M.F."/>
            <person name="Zhang T."/>
        </authorList>
    </citation>
    <scope>NUCLEOTIDE SEQUENCE</scope>
    <source>
        <strain evidence="4">HKST-UBA02</strain>
    </source>
</reference>
<evidence type="ECO:0000256" key="2">
    <source>
        <dbReference type="SAM" id="Phobius"/>
    </source>
</evidence>
<accession>A0A956NCW2</accession>
<feature type="region of interest" description="Disordered" evidence="1">
    <location>
        <begin position="247"/>
        <end position="297"/>
    </location>
</feature>
<dbReference type="SUPFAM" id="SSF52317">
    <property type="entry name" value="Class I glutamine amidotransferase-like"/>
    <property type="match status" value="1"/>
</dbReference>
<dbReference type="NCBIfam" id="TIGR02226">
    <property type="entry name" value="two_anch"/>
    <property type="match status" value="1"/>
</dbReference>
<dbReference type="PANTHER" id="PTHR37464:SF1">
    <property type="entry name" value="BLL2463 PROTEIN"/>
    <property type="match status" value="1"/>
</dbReference>
<reference evidence="4" key="1">
    <citation type="submission" date="2020-04" db="EMBL/GenBank/DDBJ databases">
        <authorList>
            <person name="Zhang T."/>
        </authorList>
    </citation>
    <scope>NUCLEOTIDE SEQUENCE</scope>
    <source>
        <strain evidence="4">HKST-UBA02</strain>
    </source>
</reference>
<evidence type="ECO:0000259" key="3">
    <source>
        <dbReference type="Pfam" id="PF07584"/>
    </source>
</evidence>
<comment type="caution">
    <text evidence="4">The sequence shown here is derived from an EMBL/GenBank/DDBJ whole genome shotgun (WGS) entry which is preliminary data.</text>
</comment>
<sequence length="795" mass="84699">MFDFFNIAFLGGLAAAALPILIHLFSKKKAQDVPFSSIEYLREISIKKVRRMRLRQFLLLALRVLIIASFALAMSRPIMKGSAGSVTRGTSTVAILLDNSYSMGAFDPAVSGGSVPESGVAGGGDGTLFAEAKSRALEVLDLMKDGDQGILAFTSRPVEMPFQTPVANLGLLRQEVERSRLAYTPSDMRSGLEQVLAMLEDARTLNKELFVVSDFQQADLEEWAAIWNESESGPDLGVLLDILARPARAQSSDGPSETPPSGGAGSGNPGAADGVGSGGGTDATGSGGSSGAVRNQGDLKLPEGLSVYLVPVRDVRQENLSIASLHFDPSGGFAGKGRVTVSIKNQGADAVSGRVVRLLEAGDIPTPLADREFDVAPLAETEVELDLPEASESGVLEVRLGADFLEEDNRAYLVTANPGTKEVLLVRGSIGSRGNEASAFASTTGLVQDDGLYIEHALDPTGDGRYHKVVEVGPDALVDPANLTVDVVVLSDVGRLSPAAVENLERFRQRGGGIFIALGDRVDLRYYNSQILGRIAPSIELLNVMTEPGEGTYRSLRPAAAGHPAFRGFPVSPGDDLSSAKFQRIVESQAREGARVVAHFGSEVPALVEDDGVILFSSSLDGTWNDFVTSASFLPMMHLTLDYLASRAEGERGPRTVGDPLEAMVESGSYQVPVQLVDPEGGRLPLDPVQQGAVDRFRTETTTLPGVYQLVDAGGEVLSRFAVNVDPEEGDLSVAPTDRLQRLFGRGAQVLGVGQPISRELLEGRYGRELWRPLLMMVLLLLAVETFLARGRFLS</sequence>
<evidence type="ECO:0000313" key="4">
    <source>
        <dbReference type="EMBL" id="MCA9755568.1"/>
    </source>
</evidence>
<dbReference type="Gene3D" id="3.40.50.880">
    <property type="match status" value="1"/>
</dbReference>
<dbReference type="Pfam" id="PF07584">
    <property type="entry name" value="BatA"/>
    <property type="match status" value="1"/>
</dbReference>
<dbReference type="AlphaFoldDB" id="A0A956NCW2"/>
<dbReference type="PANTHER" id="PTHR37464">
    <property type="entry name" value="BLL2463 PROTEIN"/>
    <property type="match status" value="1"/>
</dbReference>
<dbReference type="EMBL" id="JAGQHS010000026">
    <property type="protein sequence ID" value="MCA9755568.1"/>
    <property type="molecule type" value="Genomic_DNA"/>
</dbReference>
<protein>
    <submittedName>
        <fullName evidence="4">BatA domain-containing protein</fullName>
    </submittedName>
</protein>